<dbReference type="AlphaFoldDB" id="E6TP02"/>
<dbReference type="SUPFAM" id="SSF51905">
    <property type="entry name" value="FAD/NAD(P)-binding domain"/>
    <property type="match status" value="1"/>
</dbReference>
<keyword evidence="1" id="KW-0732">Signal</keyword>
<dbReference type="InterPro" id="IPR050281">
    <property type="entry name" value="Flavin_monoamine_oxidase"/>
</dbReference>
<dbReference type="HOGENOM" id="CLU_004498_10_3_11"/>
<evidence type="ECO:0000256" key="1">
    <source>
        <dbReference type="SAM" id="SignalP"/>
    </source>
</evidence>
<feature type="chain" id="PRO_5039535430" evidence="1">
    <location>
        <begin position="22"/>
        <end position="448"/>
    </location>
</feature>
<dbReference type="InterPro" id="IPR002937">
    <property type="entry name" value="Amino_oxidase"/>
</dbReference>
<feature type="domain" description="Amine oxidase" evidence="2">
    <location>
        <begin position="43"/>
        <end position="444"/>
    </location>
</feature>
<sequence>MLNRRRFALGLGAMATAPLLASCGNGGGGRDTRERVVVVGAGMAGLSAARRLADNGVSVAVVEARQRIGGRTWTDTSLGVPIDLGGAWIHGPEGNPLTDLVEQVGARTVATDFEDAVVLQNGVVVNPASVDAADREWDRILGEVASMTEDAAPGESLADGLAETGADLSDPLLQWCVAGSIGSEYAADPDELSLRWFGNEGEFDGPDLILSGGYGQLIDYLSRDLTIRLGREVTRISHDATGVRVETAREVFEADRVIVTVPLGVLKAGVITFDPPLPDAKRDAIRRLGFGLLNKVVLRFDEPFWTEEFDADTDMFGMAGQDQPVSDLVNGLRFTDIPVLIGLRGGANAPARESESDQQTADEVVTALRAPTPSGVIVTRWAQDPFARGSYSFLAVGSSPDDQDALAAPVADRVAFAGEATHRDFFATVHGAYLSGLREADRILESGV</sequence>
<dbReference type="SUPFAM" id="SSF54373">
    <property type="entry name" value="FAD-linked reductases, C-terminal domain"/>
    <property type="match status" value="1"/>
</dbReference>
<evidence type="ECO:0000259" key="2">
    <source>
        <dbReference type="Pfam" id="PF01593"/>
    </source>
</evidence>
<gene>
    <name evidence="3" type="ordered locus">Mspyr1_17090</name>
</gene>
<dbReference type="PRINTS" id="PR00420">
    <property type="entry name" value="RNGMNOXGNASE"/>
</dbReference>
<dbReference type="PROSITE" id="PS51257">
    <property type="entry name" value="PROKAR_LIPOPROTEIN"/>
    <property type="match status" value="1"/>
</dbReference>
<dbReference type="PANTHER" id="PTHR10742">
    <property type="entry name" value="FLAVIN MONOAMINE OXIDASE"/>
    <property type="match status" value="1"/>
</dbReference>
<dbReference type="GO" id="GO:0016491">
    <property type="term" value="F:oxidoreductase activity"/>
    <property type="evidence" value="ECO:0007669"/>
    <property type="project" value="InterPro"/>
</dbReference>
<dbReference type="EMBL" id="CP002385">
    <property type="protein sequence ID" value="ADT98375.1"/>
    <property type="molecule type" value="Genomic_DNA"/>
</dbReference>
<organism evidence="3 4">
    <name type="scientific">Mycolicibacterium gilvum (strain DSM 45189 / LMG 24558 / Spyr1)</name>
    <name type="common">Mycobacterium gilvum</name>
    <dbReference type="NCBI Taxonomy" id="278137"/>
    <lineage>
        <taxon>Bacteria</taxon>
        <taxon>Bacillati</taxon>
        <taxon>Actinomycetota</taxon>
        <taxon>Actinomycetes</taxon>
        <taxon>Mycobacteriales</taxon>
        <taxon>Mycobacteriaceae</taxon>
        <taxon>Mycolicibacterium</taxon>
    </lineage>
</organism>
<accession>E6TP02</accession>
<keyword evidence="4" id="KW-1185">Reference proteome</keyword>
<evidence type="ECO:0000313" key="3">
    <source>
        <dbReference type="EMBL" id="ADT98375.1"/>
    </source>
</evidence>
<name>E6TP02_MYCSR</name>
<dbReference type="KEGG" id="msp:Mspyr1_17090"/>
<dbReference type="PANTHER" id="PTHR10742:SF410">
    <property type="entry name" value="LYSINE-SPECIFIC HISTONE DEMETHYLASE 2"/>
    <property type="match status" value="1"/>
</dbReference>
<dbReference type="InterPro" id="IPR036188">
    <property type="entry name" value="FAD/NAD-bd_sf"/>
</dbReference>
<dbReference type="Pfam" id="PF01593">
    <property type="entry name" value="Amino_oxidase"/>
    <property type="match status" value="1"/>
</dbReference>
<proteinExistence type="predicted"/>
<dbReference type="Gene3D" id="3.90.660.10">
    <property type="match status" value="1"/>
</dbReference>
<dbReference type="Gene3D" id="3.50.50.60">
    <property type="entry name" value="FAD/NAD(P)-binding domain"/>
    <property type="match status" value="1"/>
</dbReference>
<feature type="signal peptide" evidence="1">
    <location>
        <begin position="1"/>
        <end position="21"/>
    </location>
</feature>
<protein>
    <submittedName>
        <fullName evidence="3">Monoamine oxidase</fullName>
    </submittedName>
</protein>
<evidence type="ECO:0000313" key="4">
    <source>
        <dbReference type="Proteomes" id="UP000008916"/>
    </source>
</evidence>
<dbReference type="Proteomes" id="UP000008916">
    <property type="component" value="Chromosome"/>
</dbReference>
<reference evidence="3 4" key="1">
    <citation type="journal article" date="2011" name="Stand. Genomic Sci.">
        <title>Complete genome sequence of Mycobacterium sp. strain (Spyr1) and reclassification to Mycobacterium gilvum Spyr1.</title>
        <authorList>
            <person name="Kallimanis A."/>
            <person name="Karabika E."/>
            <person name="Mavromatis K."/>
            <person name="Lapidus A."/>
            <person name="Labutti K.M."/>
            <person name="Liolios K."/>
            <person name="Ivanova N."/>
            <person name="Goodwin L."/>
            <person name="Woyke T."/>
            <person name="Velentzas A.D."/>
            <person name="Perisynakis A."/>
            <person name="Ouzounis C.C."/>
            <person name="Kyrpides N.C."/>
            <person name="Koukkou A.I."/>
            <person name="Drainas C."/>
        </authorList>
    </citation>
    <scope>NUCLEOTIDE SEQUENCE [LARGE SCALE GENOMIC DNA]</scope>
    <source>
        <strain evidence="4">DSM 45189 / LMG 24558 / Spyr1</strain>
    </source>
</reference>